<dbReference type="InterPro" id="IPR045004">
    <property type="entry name" value="ECH_dom"/>
</dbReference>
<dbReference type="Pfam" id="PF16113">
    <property type="entry name" value="ECH_2"/>
    <property type="match status" value="1"/>
</dbReference>
<dbReference type="InterPro" id="IPR029045">
    <property type="entry name" value="ClpP/crotonase-like_dom_sf"/>
</dbReference>
<comment type="caution">
    <text evidence="5">The sequence shown here is derived from an EMBL/GenBank/DDBJ whole genome shotgun (WGS) entry which is preliminary data.</text>
</comment>
<evidence type="ECO:0000256" key="1">
    <source>
        <dbReference type="ARBA" id="ARBA00001709"/>
    </source>
</evidence>
<dbReference type="AlphaFoldDB" id="A0A7K1GIC9"/>
<accession>A0A7K1GIC9</accession>
<dbReference type="GO" id="GO:0016853">
    <property type="term" value="F:isomerase activity"/>
    <property type="evidence" value="ECO:0007669"/>
    <property type="project" value="UniProtKB-KW"/>
</dbReference>
<dbReference type="EMBL" id="WMJY01000001">
    <property type="protein sequence ID" value="MTH28309.1"/>
    <property type="molecule type" value="Genomic_DNA"/>
</dbReference>
<evidence type="ECO:0000313" key="6">
    <source>
        <dbReference type="Proteomes" id="UP000488936"/>
    </source>
</evidence>
<dbReference type="GO" id="GO:0006574">
    <property type="term" value="P:L-valine catabolic process"/>
    <property type="evidence" value="ECO:0007669"/>
    <property type="project" value="TreeGrafter"/>
</dbReference>
<feature type="domain" description="Enoyl-CoA hydratase/isomerase" evidence="4">
    <location>
        <begin position="13"/>
        <end position="350"/>
    </location>
</feature>
<organism evidence="5 6">
    <name type="scientific">Myroides pelagicus</name>
    <dbReference type="NCBI Taxonomy" id="270914"/>
    <lineage>
        <taxon>Bacteria</taxon>
        <taxon>Pseudomonadati</taxon>
        <taxon>Bacteroidota</taxon>
        <taxon>Flavobacteriia</taxon>
        <taxon>Flavobacteriales</taxon>
        <taxon>Flavobacteriaceae</taxon>
        <taxon>Myroides</taxon>
    </lineage>
</organism>
<dbReference type="OrthoDB" id="9775794at2"/>
<keyword evidence="3" id="KW-0378">Hydrolase</keyword>
<evidence type="ECO:0000256" key="2">
    <source>
        <dbReference type="ARBA" id="ARBA00011915"/>
    </source>
</evidence>
<evidence type="ECO:0000259" key="4">
    <source>
        <dbReference type="Pfam" id="PF16113"/>
    </source>
</evidence>
<proteinExistence type="predicted"/>
<dbReference type="GO" id="GO:0003860">
    <property type="term" value="F:3-hydroxyisobutyryl-CoA hydrolase activity"/>
    <property type="evidence" value="ECO:0007669"/>
    <property type="project" value="UniProtKB-EC"/>
</dbReference>
<dbReference type="PANTHER" id="PTHR43176:SF3">
    <property type="entry name" value="3-HYDROXYISOBUTYRYL-COA HYDROLASE, MITOCHONDRIAL"/>
    <property type="match status" value="1"/>
</dbReference>
<dbReference type="Gene3D" id="3.90.226.10">
    <property type="entry name" value="2-enoyl-CoA Hydratase, Chain A, domain 1"/>
    <property type="match status" value="1"/>
</dbReference>
<gene>
    <name evidence="5" type="ORF">GJV77_00005</name>
</gene>
<protein>
    <recommendedName>
        <fullName evidence="2">3-hydroxyisobutyryl-CoA hydrolase</fullName>
        <ecNumber evidence="2">3.1.2.4</ecNumber>
    </recommendedName>
</protein>
<comment type="catalytic activity">
    <reaction evidence="1">
        <text>3-hydroxy-2-methylpropanoyl-CoA + H2O = 3-hydroxy-2-methylpropanoate + CoA + H(+)</text>
        <dbReference type="Rhea" id="RHEA:20888"/>
        <dbReference type="ChEBI" id="CHEBI:11805"/>
        <dbReference type="ChEBI" id="CHEBI:15377"/>
        <dbReference type="ChEBI" id="CHEBI:15378"/>
        <dbReference type="ChEBI" id="CHEBI:57287"/>
        <dbReference type="ChEBI" id="CHEBI:57340"/>
        <dbReference type="EC" id="3.1.2.4"/>
    </reaction>
</comment>
<keyword evidence="5" id="KW-0413">Isomerase</keyword>
<dbReference type="EC" id="3.1.2.4" evidence="2"/>
<dbReference type="Proteomes" id="UP000488936">
    <property type="component" value="Unassembled WGS sequence"/>
</dbReference>
<dbReference type="RefSeq" id="WP_155034302.1">
    <property type="nucleotide sequence ID" value="NZ_JBHTIG010000060.1"/>
</dbReference>
<dbReference type="PANTHER" id="PTHR43176">
    <property type="entry name" value="3-HYDROXYISOBUTYRYL-COA HYDROLASE-RELATED"/>
    <property type="match status" value="1"/>
</dbReference>
<dbReference type="NCBIfam" id="NF004127">
    <property type="entry name" value="PRK05617.1"/>
    <property type="match status" value="1"/>
</dbReference>
<evidence type="ECO:0000256" key="3">
    <source>
        <dbReference type="ARBA" id="ARBA00022801"/>
    </source>
</evidence>
<dbReference type="InterPro" id="IPR032259">
    <property type="entry name" value="HIBYL-CoA-H"/>
</dbReference>
<dbReference type="SUPFAM" id="SSF52096">
    <property type="entry name" value="ClpP/crotonase"/>
    <property type="match status" value="1"/>
</dbReference>
<dbReference type="CDD" id="cd06558">
    <property type="entry name" value="crotonase-like"/>
    <property type="match status" value="1"/>
</dbReference>
<dbReference type="GO" id="GO:0005829">
    <property type="term" value="C:cytosol"/>
    <property type="evidence" value="ECO:0007669"/>
    <property type="project" value="TreeGrafter"/>
</dbReference>
<keyword evidence="6" id="KW-1185">Reference proteome</keyword>
<sequence length="367" mass="40906">MSLITSEIINNLGIITLNAERSLNALSQPMVDQIQVLLDQWRSNDTIHCVFLQGSGEKAFCAGGDIREMRQGIEEQAAIDPTQIPQKCKTFFIAEYTLDYTIHTYSKPIVVWGDGIVMGGGLGLLAGASHRIVTERSLLAMPEISIGLYPDVGASFFLNQMPSAYGLFLGMTGARINGADAHYLGLADYVLPSFVKQQLIEKLTQLDPKLDINKQLKESLTAFELKDKTTSQAEANRLAIESFEQVSDVLTFQETIEKLAKNNAWIDAGYQIFKSGSPSSAAVIFRQLQLNKGKSLAFAFQTELNLSCQCAMHPDFPEGVRALLIDKDKNPQWTPALLEEISQEWIDGYFYPLWTADQHPFKDWDKI</sequence>
<reference evidence="5 6" key="1">
    <citation type="journal article" date="2006" name="Int. J. Syst. Evol. Microbiol.">
        <title>Myroides pelagicus sp. nov., isolated from seawater in Thailand.</title>
        <authorList>
            <person name="Yoon J."/>
            <person name="Maneerat S."/>
            <person name="Kawai F."/>
            <person name="Yokota A."/>
        </authorList>
    </citation>
    <scope>NUCLEOTIDE SEQUENCE [LARGE SCALE GENOMIC DNA]</scope>
    <source>
        <strain evidence="5 6">SM1T</strain>
    </source>
</reference>
<name>A0A7K1GIC9_9FLAO</name>
<evidence type="ECO:0000313" key="5">
    <source>
        <dbReference type="EMBL" id="MTH28309.1"/>
    </source>
</evidence>